<keyword evidence="1" id="KW-0472">Membrane</keyword>
<dbReference type="Proteomes" id="UP000230790">
    <property type="component" value="Unassembled WGS sequence"/>
</dbReference>
<protein>
    <submittedName>
        <fullName evidence="2">Uncharacterized protein</fullName>
    </submittedName>
</protein>
<feature type="transmembrane region" description="Helical" evidence="1">
    <location>
        <begin position="159"/>
        <end position="177"/>
    </location>
</feature>
<name>A0A2M8QEH0_9CHLR</name>
<dbReference type="AlphaFoldDB" id="A0A2M8QEH0"/>
<accession>A0A2M8QEH0</accession>
<feature type="transmembrane region" description="Helical" evidence="1">
    <location>
        <begin position="110"/>
        <end position="128"/>
    </location>
</feature>
<evidence type="ECO:0000256" key="1">
    <source>
        <dbReference type="SAM" id="Phobius"/>
    </source>
</evidence>
<evidence type="ECO:0000313" key="2">
    <source>
        <dbReference type="EMBL" id="PJF48199.1"/>
    </source>
</evidence>
<feature type="transmembrane region" description="Helical" evidence="1">
    <location>
        <begin position="12"/>
        <end position="30"/>
    </location>
</feature>
<feature type="transmembrane region" description="Helical" evidence="1">
    <location>
        <begin position="184"/>
        <end position="204"/>
    </location>
</feature>
<gene>
    <name evidence="2" type="ORF">CUN48_04750</name>
</gene>
<proteinExistence type="predicted"/>
<organism evidence="2 3">
    <name type="scientific">Candidatus Thermofonsia Clade 3 bacterium</name>
    <dbReference type="NCBI Taxonomy" id="2364212"/>
    <lineage>
        <taxon>Bacteria</taxon>
        <taxon>Bacillati</taxon>
        <taxon>Chloroflexota</taxon>
        <taxon>Candidatus Thermofontia</taxon>
        <taxon>Candidatus Thermofonsia Clade 3</taxon>
    </lineage>
</organism>
<feature type="transmembrane region" description="Helical" evidence="1">
    <location>
        <begin position="42"/>
        <end position="60"/>
    </location>
</feature>
<dbReference type="EMBL" id="PGTN01000021">
    <property type="protein sequence ID" value="PJF48199.1"/>
    <property type="molecule type" value="Genomic_DNA"/>
</dbReference>
<comment type="caution">
    <text evidence="2">The sequence shown here is derived from an EMBL/GenBank/DDBJ whole genome shotgun (WGS) entry which is preliminary data.</text>
</comment>
<keyword evidence="1" id="KW-0812">Transmembrane</keyword>
<feature type="transmembrane region" description="Helical" evidence="1">
    <location>
        <begin position="80"/>
        <end position="98"/>
    </location>
</feature>
<sequence length="245" mass="26024">MSGGPCKQEESMFTLIHIVFGVAQLALAVVGARHWLAHRSSYGLIAILVIAALVYDNFAIAAGALLGEGDALKAVNTPRYIFHSLLTPLLIIFACGVARRADLRWSQGKGVHAAFCILATALVAYSAYVDVINLRLEPARFQDTLRYSNEFSLLKGPPLPSFTAMIVLVGVGVMVWVRARWPWLFAGALAVLILAGAGARAITVANLGEVFLSAALVATLIAMDGRIPQAARARALQRASTAATA</sequence>
<keyword evidence="1" id="KW-1133">Transmembrane helix</keyword>
<evidence type="ECO:0000313" key="3">
    <source>
        <dbReference type="Proteomes" id="UP000230790"/>
    </source>
</evidence>
<reference evidence="2 3" key="1">
    <citation type="submission" date="2017-11" db="EMBL/GenBank/DDBJ databases">
        <title>Evolution of Phototrophy in the Chloroflexi Phylum Driven by Horizontal Gene Transfer.</title>
        <authorList>
            <person name="Ward L.M."/>
            <person name="Hemp J."/>
            <person name="Shih P.M."/>
            <person name="Mcglynn S.E."/>
            <person name="Fischer W."/>
        </authorList>
    </citation>
    <scope>NUCLEOTIDE SEQUENCE [LARGE SCALE GENOMIC DNA]</scope>
    <source>
        <strain evidence="2">JP3_7</strain>
    </source>
</reference>